<gene>
    <name evidence="2" type="ORF">CYMTET_42528</name>
</gene>
<comment type="caution">
    <text evidence="2">The sequence shown here is derived from an EMBL/GenBank/DDBJ whole genome shotgun (WGS) entry which is preliminary data.</text>
</comment>
<dbReference type="PANTHER" id="PTHR33050">
    <property type="entry name" value="REVERSE TRANSCRIPTASE DOMAIN-CONTAINING PROTEIN"/>
    <property type="match status" value="1"/>
</dbReference>
<dbReference type="SUPFAM" id="SSF56672">
    <property type="entry name" value="DNA/RNA polymerases"/>
    <property type="match status" value="1"/>
</dbReference>
<dbReference type="Proteomes" id="UP001190700">
    <property type="component" value="Unassembled WGS sequence"/>
</dbReference>
<name>A0AAE0C634_9CHLO</name>
<evidence type="ECO:0000313" key="3">
    <source>
        <dbReference type="Proteomes" id="UP001190700"/>
    </source>
</evidence>
<protein>
    <recommendedName>
        <fullName evidence="4">Reverse transcriptase domain-containing protein</fullName>
    </recommendedName>
</protein>
<dbReference type="InterPro" id="IPR043502">
    <property type="entry name" value="DNA/RNA_pol_sf"/>
</dbReference>
<evidence type="ECO:0000256" key="1">
    <source>
        <dbReference type="SAM" id="MobiDB-lite"/>
    </source>
</evidence>
<evidence type="ECO:0008006" key="4">
    <source>
        <dbReference type="Google" id="ProtNLM"/>
    </source>
</evidence>
<keyword evidence="3" id="KW-1185">Reference proteome</keyword>
<dbReference type="AlphaFoldDB" id="A0AAE0C634"/>
<dbReference type="InterPro" id="IPR052055">
    <property type="entry name" value="Hepadnavirus_pol/RT"/>
</dbReference>
<dbReference type="PANTHER" id="PTHR33050:SF7">
    <property type="entry name" value="RIBONUCLEASE H"/>
    <property type="match status" value="1"/>
</dbReference>
<dbReference type="InterPro" id="IPR043128">
    <property type="entry name" value="Rev_trsase/Diguanyl_cyclase"/>
</dbReference>
<proteinExistence type="predicted"/>
<evidence type="ECO:0000313" key="2">
    <source>
        <dbReference type="EMBL" id="KAK3247992.1"/>
    </source>
</evidence>
<dbReference type="Gene3D" id="3.10.10.10">
    <property type="entry name" value="HIV Type 1 Reverse Transcriptase, subunit A, domain 1"/>
    <property type="match status" value="1"/>
</dbReference>
<dbReference type="Gene3D" id="3.30.70.270">
    <property type="match status" value="1"/>
</dbReference>
<dbReference type="EMBL" id="LGRX02028509">
    <property type="protein sequence ID" value="KAK3247992.1"/>
    <property type="molecule type" value="Genomic_DNA"/>
</dbReference>
<accession>A0AAE0C634</accession>
<reference evidence="2 3" key="1">
    <citation type="journal article" date="2015" name="Genome Biol. Evol.">
        <title>Comparative Genomics of a Bacterivorous Green Alga Reveals Evolutionary Causalities and Consequences of Phago-Mixotrophic Mode of Nutrition.</title>
        <authorList>
            <person name="Burns J.A."/>
            <person name="Paasch A."/>
            <person name="Narechania A."/>
            <person name="Kim E."/>
        </authorList>
    </citation>
    <scope>NUCLEOTIDE SEQUENCE [LARGE SCALE GENOMIC DNA]</scope>
    <source>
        <strain evidence="2 3">PLY_AMNH</strain>
    </source>
</reference>
<sequence length="524" mass="59354">MPLKAVCAPTQAVDIEAEPVTRSTRVEQPVNSGVPLKPASPSTLHDGGPEPDVVSSHPHLLLSLLLKELSFWYPDGCPVPTSYDTFDPYTDSAQVFKRQLMELGPALYGSNLAPPQAHFRDRVLWRRLRVAGDRHTFMVVFTSDGLHRLLVLKVPPQKFSNPGLRFIHASRQMTYNDTGDSLYSPGVRYTPELLSYFQEGEETLRDGCLHGHRMQFVTKPKRFRRDNHPSCYLHADRSEEDCLRAAQAGVLEGPLWYEPWCVTPLGSLYDPVKDKFRNIWNARNSGVNESMVPATAKYDYLEDVLSLQRPRCWMDGFDMKDAFWNNPRWQPHCDYMGVQLPLSKGFYRARYDMFGFADAPQHQADMSQVFKRMLNDTVHSEGRSECTGIFVDDGHTVHDSDMSLCEATTRTQASLTQLGRVGVRVSDKKTQWPSKVKDFIGREIHSEPQLVGASKSRIDKYVKAATDLLTKYPPGTPVPRRELATVVGKFQFLAPLIKGGQNMLSPIYEARDTFTCPETRHQTS</sequence>
<organism evidence="2 3">
    <name type="scientific">Cymbomonas tetramitiformis</name>
    <dbReference type="NCBI Taxonomy" id="36881"/>
    <lineage>
        <taxon>Eukaryota</taxon>
        <taxon>Viridiplantae</taxon>
        <taxon>Chlorophyta</taxon>
        <taxon>Pyramimonadophyceae</taxon>
        <taxon>Pyramimonadales</taxon>
        <taxon>Pyramimonadaceae</taxon>
        <taxon>Cymbomonas</taxon>
    </lineage>
</organism>
<feature type="region of interest" description="Disordered" evidence="1">
    <location>
        <begin position="21"/>
        <end position="52"/>
    </location>
</feature>